<dbReference type="RefSeq" id="WP_123793177.1">
    <property type="nucleotide sequence ID" value="NZ_RKQK01000003.1"/>
</dbReference>
<keyword evidence="4" id="KW-1133">Transmembrane helix</keyword>
<gene>
    <name evidence="8" type="ORF">EDD53_2131</name>
</gene>
<evidence type="ECO:0000256" key="6">
    <source>
        <dbReference type="ARBA" id="ARBA00023136"/>
    </source>
</evidence>
<dbReference type="OrthoDB" id="554104at2"/>
<dbReference type="Pfam" id="PF03567">
    <property type="entry name" value="Sulfotransfer_2"/>
    <property type="match status" value="1"/>
</dbReference>
<keyword evidence="6" id="KW-0472">Membrane</keyword>
<dbReference type="InterPro" id="IPR005331">
    <property type="entry name" value="Sulfotransferase"/>
</dbReference>
<protein>
    <submittedName>
        <fullName evidence="8">Sulfotransferase family protein</fullName>
    </submittedName>
</protein>
<keyword evidence="9" id="KW-1185">Reference proteome</keyword>
<dbReference type="PANTHER" id="PTHR12137">
    <property type="entry name" value="CARBOHYDRATE SULFOTRANSFERASE"/>
    <property type="match status" value="1"/>
</dbReference>
<evidence type="ECO:0000256" key="3">
    <source>
        <dbReference type="ARBA" id="ARBA00022692"/>
    </source>
</evidence>
<keyword evidence="5" id="KW-0333">Golgi apparatus</keyword>
<evidence type="ECO:0000256" key="2">
    <source>
        <dbReference type="ARBA" id="ARBA00022679"/>
    </source>
</evidence>
<dbReference type="GO" id="GO:0016020">
    <property type="term" value="C:membrane"/>
    <property type="evidence" value="ECO:0007669"/>
    <property type="project" value="InterPro"/>
</dbReference>
<dbReference type="EMBL" id="RKQK01000003">
    <property type="protein sequence ID" value="RPE66429.1"/>
    <property type="molecule type" value="Genomic_DNA"/>
</dbReference>
<proteinExistence type="predicted"/>
<dbReference type="AlphaFoldDB" id="A0A3N4UGY7"/>
<dbReference type="InterPro" id="IPR018011">
    <property type="entry name" value="Carb_sulfotrans_8-10"/>
</dbReference>
<comment type="subcellular location">
    <subcellularLocation>
        <location evidence="1">Golgi apparatus membrane</location>
        <topology evidence="1">Single-pass type II membrane protein</topology>
    </subcellularLocation>
</comment>
<evidence type="ECO:0000256" key="4">
    <source>
        <dbReference type="ARBA" id="ARBA00022989"/>
    </source>
</evidence>
<keyword evidence="2 8" id="KW-0808">Transferase</keyword>
<organism evidence="8 9">
    <name type="scientific">Pacificibacter maritimus</name>
    <dbReference type="NCBI Taxonomy" id="762213"/>
    <lineage>
        <taxon>Bacteria</taxon>
        <taxon>Pseudomonadati</taxon>
        <taxon>Pseudomonadota</taxon>
        <taxon>Alphaproteobacteria</taxon>
        <taxon>Rhodobacterales</taxon>
        <taxon>Roseobacteraceae</taxon>
        <taxon>Pacificibacter</taxon>
    </lineage>
</organism>
<dbReference type="GO" id="GO:0008146">
    <property type="term" value="F:sulfotransferase activity"/>
    <property type="evidence" value="ECO:0007669"/>
    <property type="project" value="InterPro"/>
</dbReference>
<reference evidence="8 9" key="1">
    <citation type="submission" date="2018-11" db="EMBL/GenBank/DDBJ databases">
        <title>Genomic Encyclopedia of Type Strains, Phase IV (KMG-IV): sequencing the most valuable type-strain genomes for metagenomic binning, comparative biology and taxonomic classification.</title>
        <authorList>
            <person name="Goeker M."/>
        </authorList>
    </citation>
    <scope>NUCLEOTIDE SEQUENCE [LARGE SCALE GENOMIC DNA]</scope>
    <source>
        <strain evidence="8 9">DSM 104731</strain>
    </source>
</reference>
<accession>A0A3N4UGY7</accession>
<dbReference type="PANTHER" id="PTHR12137:SF54">
    <property type="entry name" value="CARBOHYDRATE SULFOTRANSFERASE"/>
    <property type="match status" value="1"/>
</dbReference>
<evidence type="ECO:0000256" key="5">
    <source>
        <dbReference type="ARBA" id="ARBA00023034"/>
    </source>
</evidence>
<evidence type="ECO:0000256" key="1">
    <source>
        <dbReference type="ARBA" id="ARBA00004323"/>
    </source>
</evidence>
<sequence>MLLYFPEHKIKYVKIPKNACSTVINSLGWSQVQDRSPHQFDHIFRSTSEDTSDWHCLAVLRDPYERLVSAYLNKLVIPSPKEPFAGKLLDTVWQNRRGQTRPSESSTISFREFVEFACAREDAVLDQHWQSQTYHLHGATPTVVIDMEALSTDWQANEVLKDIELKNFAPHATRSNIEITKDLSRIDGSEIAIFRKIADQFPPQAAFKNPKLEALVRNRYAEDYKLRETFGL</sequence>
<dbReference type="GO" id="GO:0016051">
    <property type="term" value="P:carbohydrate biosynthetic process"/>
    <property type="evidence" value="ECO:0007669"/>
    <property type="project" value="InterPro"/>
</dbReference>
<keyword evidence="3" id="KW-0812">Transmembrane</keyword>
<dbReference type="Proteomes" id="UP000269689">
    <property type="component" value="Unassembled WGS sequence"/>
</dbReference>
<evidence type="ECO:0000256" key="7">
    <source>
        <dbReference type="ARBA" id="ARBA00023180"/>
    </source>
</evidence>
<evidence type="ECO:0000313" key="8">
    <source>
        <dbReference type="EMBL" id="RPE66429.1"/>
    </source>
</evidence>
<comment type="caution">
    <text evidence="8">The sequence shown here is derived from an EMBL/GenBank/DDBJ whole genome shotgun (WGS) entry which is preliminary data.</text>
</comment>
<evidence type="ECO:0000313" key="9">
    <source>
        <dbReference type="Proteomes" id="UP000269689"/>
    </source>
</evidence>
<keyword evidence="7" id="KW-0325">Glycoprotein</keyword>
<name>A0A3N4UGY7_9RHOB</name>